<dbReference type="InterPro" id="IPR014721">
    <property type="entry name" value="Ribsml_uS5_D2-typ_fold_subgr"/>
</dbReference>
<dbReference type="Pfam" id="PF05362">
    <property type="entry name" value="Lon_C"/>
    <property type="match status" value="1"/>
</dbReference>
<protein>
    <submittedName>
        <fullName evidence="2">Unannotated protein</fullName>
    </submittedName>
</protein>
<organism evidence="2">
    <name type="scientific">freshwater metagenome</name>
    <dbReference type="NCBI Taxonomy" id="449393"/>
    <lineage>
        <taxon>unclassified sequences</taxon>
        <taxon>metagenomes</taxon>
        <taxon>ecological metagenomes</taxon>
    </lineage>
</organism>
<gene>
    <name evidence="2" type="ORF">UFOPK4237_01256</name>
</gene>
<dbReference type="SUPFAM" id="SSF54211">
    <property type="entry name" value="Ribosomal protein S5 domain 2-like"/>
    <property type="match status" value="1"/>
</dbReference>
<evidence type="ECO:0000313" key="2">
    <source>
        <dbReference type="EMBL" id="CAB5041110.1"/>
    </source>
</evidence>
<dbReference type="GO" id="GO:0030163">
    <property type="term" value="P:protein catabolic process"/>
    <property type="evidence" value="ECO:0007669"/>
    <property type="project" value="InterPro"/>
</dbReference>
<reference evidence="2" key="1">
    <citation type="submission" date="2020-05" db="EMBL/GenBank/DDBJ databases">
        <authorList>
            <person name="Chiriac C."/>
            <person name="Salcher M."/>
            <person name="Ghai R."/>
            <person name="Kavagutti S V."/>
        </authorList>
    </citation>
    <scope>NUCLEOTIDE SEQUENCE</scope>
</reference>
<dbReference type="PANTHER" id="PTHR10046">
    <property type="entry name" value="ATP DEPENDENT LON PROTEASE FAMILY MEMBER"/>
    <property type="match status" value="1"/>
</dbReference>
<feature type="domain" description="Lon proteolytic" evidence="1">
    <location>
        <begin position="118"/>
        <end position="184"/>
    </location>
</feature>
<dbReference type="InterPro" id="IPR008269">
    <property type="entry name" value="Lon_proteolytic"/>
</dbReference>
<name>A0A6J7SLG5_9ZZZZ</name>
<dbReference type="GO" id="GO:0004176">
    <property type="term" value="F:ATP-dependent peptidase activity"/>
    <property type="evidence" value="ECO:0007669"/>
    <property type="project" value="InterPro"/>
</dbReference>
<dbReference type="GO" id="GO:0005524">
    <property type="term" value="F:ATP binding"/>
    <property type="evidence" value="ECO:0007669"/>
    <property type="project" value="InterPro"/>
</dbReference>
<dbReference type="AlphaFoldDB" id="A0A6J7SLG5"/>
<dbReference type="PROSITE" id="PS51257">
    <property type="entry name" value="PROKAR_LIPOPROTEIN"/>
    <property type="match status" value="1"/>
</dbReference>
<dbReference type="GO" id="GO:0004252">
    <property type="term" value="F:serine-type endopeptidase activity"/>
    <property type="evidence" value="ECO:0007669"/>
    <property type="project" value="InterPro"/>
</dbReference>
<accession>A0A6J7SLG5</accession>
<dbReference type="InterPro" id="IPR020568">
    <property type="entry name" value="Ribosomal_Su5_D2-typ_SF"/>
</dbReference>
<proteinExistence type="predicted"/>
<sequence length="604" mass="62868">MNRRVCKTLVAGTLVTVFVSLLSGCADNSQKSAGTTIVVPALWVGTQSDGTIASGIENAQVTVATLDAPGFGLDLADDQAKGAGPQWLAATASAATLATLLSGVDPTVVDIKYSVTGPIDGPSAGAILTVGTLAAINKQTLDPSVTMTGTISPDGSIGAVAGIAAKLKAAAEAGFTEVLIPVSCLTQLDIAGKDQSMVTFGSTLGLEVVGVSSINEAFIHFTDTPAVSNSGVPAKISSAVLRAGAANTRNLLARVQREMAADKQHTRKSIDTTVQSATKAQLAGDYALAYGLALVAYRDLISEKAQESTISRISPSSFALARSEITKRADRVSANAMREMNATASRTGFGLGQQASIPSVIAQLAQAQALVTIAKQDAVTATNSFELAQAAMRIARQSAQVDVFFPDELAIVQAMPDTPKVNRANAANFASGYTNFLIRAMDANREYARAVLGRIVNPKFSNQDELLGMLDVISQKIRAIPESTQTLDKEILQAGYAMTGYVLSGALATGLQLDGDPYSAGPALAAIHATSLLTDDFASWSALRKIDVGLSLWDTAWGNALSSYYGKTERKSEISAFVLDNSWLSMLTVELINAADNPALPKSG</sequence>
<dbReference type="InterPro" id="IPR027065">
    <property type="entry name" value="Lon_Prtase"/>
</dbReference>
<dbReference type="EMBL" id="CAFBPZ010000096">
    <property type="protein sequence ID" value="CAB5041110.1"/>
    <property type="molecule type" value="Genomic_DNA"/>
</dbReference>
<evidence type="ECO:0000259" key="1">
    <source>
        <dbReference type="Pfam" id="PF05362"/>
    </source>
</evidence>
<dbReference type="GO" id="GO:0006508">
    <property type="term" value="P:proteolysis"/>
    <property type="evidence" value="ECO:0007669"/>
    <property type="project" value="InterPro"/>
</dbReference>
<dbReference type="Gene3D" id="3.30.230.10">
    <property type="match status" value="1"/>
</dbReference>